<dbReference type="RefSeq" id="WP_042216609.1">
    <property type="nucleotide sequence ID" value="NZ_CP009285.1"/>
</dbReference>
<evidence type="ECO:0000313" key="3">
    <source>
        <dbReference type="Proteomes" id="UP000029518"/>
    </source>
</evidence>
<dbReference type="InterPro" id="IPR020843">
    <property type="entry name" value="ER"/>
</dbReference>
<dbReference type="Pfam" id="PF13602">
    <property type="entry name" value="ADH_zinc_N_2"/>
    <property type="match status" value="1"/>
</dbReference>
<protein>
    <submittedName>
        <fullName evidence="2">Molecular chaperone GroES</fullName>
    </submittedName>
</protein>
<name>A0A089LJ74_PAEBO</name>
<dbReference type="InterPro" id="IPR052733">
    <property type="entry name" value="Chloroplast_QOR"/>
</dbReference>
<dbReference type="PANTHER" id="PTHR44013">
    <property type="entry name" value="ZINC-TYPE ALCOHOL DEHYDROGENASE-LIKE PROTEIN C16A3.02C"/>
    <property type="match status" value="1"/>
</dbReference>
<dbReference type="Pfam" id="PF08240">
    <property type="entry name" value="ADH_N"/>
    <property type="match status" value="1"/>
</dbReference>
<accession>A0A089LJ74</accession>
<dbReference type="PANTHER" id="PTHR44013:SF1">
    <property type="entry name" value="ZINC-TYPE ALCOHOL DEHYDROGENASE-LIKE PROTEIN C16A3.02C"/>
    <property type="match status" value="1"/>
</dbReference>
<sequence>MNAIVIQNYGNPGVFTQMALTSPAITDTQVLIEVYATTASSADQLVRSGAFKQVQQLRFPHVLGVEVAGVVRQTGSYVSQLKVGDRVMGLSRLGGGYADFVALEENSAVVIPPGLPFQEAAALPASALSAWQSLFQYGKLESGQRILIHAGAGGVGHLAVQMAIQHGAYVIATARAYNHEFVRHLGADEVIDYTTADFAEAAGTVDAVLDMVRDTAVDSDTGIGLTEQKNIRILRDNGRLISLVDPSIAAHPKIRGIEAQFAYIEPNRNDLASIIHQVRENKLKVHVDEIFPFTAQGISEAHDHYDTRKFRGKIVIVRERG</sequence>
<dbReference type="Gene3D" id="3.40.50.720">
    <property type="entry name" value="NAD(P)-binding Rossmann-like Domain"/>
    <property type="match status" value="1"/>
</dbReference>
<dbReference type="KEGG" id="pbd:PBOR_26860"/>
<dbReference type="EMBL" id="CP009285">
    <property type="protein sequence ID" value="AIQ60165.1"/>
    <property type="molecule type" value="Genomic_DNA"/>
</dbReference>
<reference evidence="2" key="1">
    <citation type="submission" date="2014-08" db="EMBL/GenBank/DDBJ databases">
        <title>Comparative genomics of the Paenibacillus odorifer group.</title>
        <authorList>
            <person name="den Bakker H.C."/>
            <person name="Tsai Y.-C.Y.-C."/>
            <person name="Martin N."/>
            <person name="Korlach J."/>
            <person name="Wiedmann M."/>
        </authorList>
    </citation>
    <scope>NUCLEOTIDE SEQUENCE [LARGE SCALE GENOMIC DNA]</scope>
    <source>
        <strain evidence="2">DSM 13188</strain>
    </source>
</reference>
<gene>
    <name evidence="2" type="ORF">PBOR_26860</name>
</gene>
<dbReference type="HOGENOM" id="CLU_026673_3_3_9"/>
<dbReference type="SMART" id="SM00829">
    <property type="entry name" value="PKS_ER"/>
    <property type="match status" value="1"/>
</dbReference>
<dbReference type="SUPFAM" id="SSF51735">
    <property type="entry name" value="NAD(P)-binding Rossmann-fold domains"/>
    <property type="match status" value="1"/>
</dbReference>
<dbReference type="InterPro" id="IPR011032">
    <property type="entry name" value="GroES-like_sf"/>
</dbReference>
<dbReference type="Gene3D" id="3.90.180.10">
    <property type="entry name" value="Medium-chain alcohol dehydrogenases, catalytic domain"/>
    <property type="match status" value="1"/>
</dbReference>
<organism evidence="2 3">
    <name type="scientific">Paenibacillus borealis</name>
    <dbReference type="NCBI Taxonomy" id="160799"/>
    <lineage>
        <taxon>Bacteria</taxon>
        <taxon>Bacillati</taxon>
        <taxon>Bacillota</taxon>
        <taxon>Bacilli</taxon>
        <taxon>Bacillales</taxon>
        <taxon>Paenibacillaceae</taxon>
        <taxon>Paenibacillus</taxon>
    </lineage>
</organism>
<evidence type="ECO:0000313" key="2">
    <source>
        <dbReference type="EMBL" id="AIQ60165.1"/>
    </source>
</evidence>
<evidence type="ECO:0000259" key="1">
    <source>
        <dbReference type="SMART" id="SM00829"/>
    </source>
</evidence>
<dbReference type="InterPro" id="IPR013154">
    <property type="entry name" value="ADH-like_N"/>
</dbReference>
<dbReference type="OrthoDB" id="9792162at2"/>
<feature type="domain" description="Enoyl reductase (ER)" evidence="1">
    <location>
        <begin position="13"/>
        <end position="316"/>
    </location>
</feature>
<proteinExistence type="predicted"/>
<keyword evidence="3" id="KW-1185">Reference proteome</keyword>
<dbReference type="CDD" id="cd05289">
    <property type="entry name" value="MDR_like_2"/>
    <property type="match status" value="1"/>
</dbReference>
<dbReference type="Proteomes" id="UP000029518">
    <property type="component" value="Chromosome"/>
</dbReference>
<dbReference type="SUPFAM" id="SSF50129">
    <property type="entry name" value="GroES-like"/>
    <property type="match status" value="1"/>
</dbReference>
<dbReference type="InterPro" id="IPR036291">
    <property type="entry name" value="NAD(P)-bd_dom_sf"/>
</dbReference>
<dbReference type="GO" id="GO:0016491">
    <property type="term" value="F:oxidoreductase activity"/>
    <property type="evidence" value="ECO:0007669"/>
    <property type="project" value="InterPro"/>
</dbReference>
<dbReference type="AlphaFoldDB" id="A0A089LJ74"/>